<dbReference type="InterPro" id="IPR003347">
    <property type="entry name" value="JmjC_dom"/>
</dbReference>
<evidence type="ECO:0000259" key="1">
    <source>
        <dbReference type="PROSITE" id="PS51184"/>
    </source>
</evidence>
<dbReference type="Gene3D" id="2.60.120.650">
    <property type="entry name" value="Cupin"/>
    <property type="match status" value="1"/>
</dbReference>
<dbReference type="InterPro" id="IPR041667">
    <property type="entry name" value="Cupin_8"/>
</dbReference>
<dbReference type="EMBL" id="KZ989858">
    <property type="protein sequence ID" value="RKP25161.1"/>
    <property type="molecule type" value="Genomic_DNA"/>
</dbReference>
<dbReference type="PANTHER" id="PTHR12480:SF6">
    <property type="entry name" value="2-OXOGLUTARATE AND IRON-DEPENDENT OXYGENASE JMJD4"/>
    <property type="match status" value="1"/>
</dbReference>
<dbReference type="SUPFAM" id="SSF51197">
    <property type="entry name" value="Clavaminate synthase-like"/>
    <property type="match status" value="1"/>
</dbReference>
<feature type="non-terminal residue" evidence="2">
    <location>
        <position position="227"/>
    </location>
</feature>
<evidence type="ECO:0000313" key="2">
    <source>
        <dbReference type="EMBL" id="RKP25161.1"/>
    </source>
</evidence>
<keyword evidence="3" id="KW-1185">Reference proteome</keyword>
<proteinExistence type="predicted"/>
<evidence type="ECO:0000313" key="3">
    <source>
        <dbReference type="Proteomes" id="UP000278143"/>
    </source>
</evidence>
<organism evidence="2 3">
    <name type="scientific">Syncephalis pseudoplumigaleata</name>
    <dbReference type="NCBI Taxonomy" id="1712513"/>
    <lineage>
        <taxon>Eukaryota</taxon>
        <taxon>Fungi</taxon>
        <taxon>Fungi incertae sedis</taxon>
        <taxon>Zoopagomycota</taxon>
        <taxon>Zoopagomycotina</taxon>
        <taxon>Zoopagomycetes</taxon>
        <taxon>Zoopagales</taxon>
        <taxon>Piptocephalidaceae</taxon>
        <taxon>Syncephalis</taxon>
    </lineage>
</organism>
<dbReference type="PANTHER" id="PTHR12480">
    <property type="entry name" value="ARGININE DEMETHYLASE AND LYSYL-HYDROXYLASE JMJD"/>
    <property type="match status" value="1"/>
</dbReference>
<name>A0A4P9Z0D8_9FUNG</name>
<gene>
    <name evidence="2" type="ORF">SYNPS1DRAFT_8034</name>
</gene>
<feature type="domain" description="JmjC" evidence="1">
    <location>
        <begin position="26"/>
        <end position="188"/>
    </location>
</feature>
<reference evidence="3" key="1">
    <citation type="journal article" date="2018" name="Nat. Microbiol.">
        <title>Leveraging single-cell genomics to expand the fungal tree of life.</title>
        <authorList>
            <person name="Ahrendt S.R."/>
            <person name="Quandt C.A."/>
            <person name="Ciobanu D."/>
            <person name="Clum A."/>
            <person name="Salamov A."/>
            <person name="Andreopoulos B."/>
            <person name="Cheng J.F."/>
            <person name="Woyke T."/>
            <person name="Pelin A."/>
            <person name="Henrissat B."/>
            <person name="Reynolds N.K."/>
            <person name="Benny G.L."/>
            <person name="Smith M.E."/>
            <person name="James T.Y."/>
            <person name="Grigoriev I.V."/>
        </authorList>
    </citation>
    <scope>NUCLEOTIDE SEQUENCE [LARGE SCALE GENOMIC DNA]</scope>
    <source>
        <strain evidence="3">Benny S71-1</strain>
    </source>
</reference>
<dbReference type="SMART" id="SM00558">
    <property type="entry name" value="JmjC"/>
    <property type="match status" value="1"/>
</dbReference>
<dbReference type="GO" id="GO:0005634">
    <property type="term" value="C:nucleus"/>
    <property type="evidence" value="ECO:0007669"/>
    <property type="project" value="TreeGrafter"/>
</dbReference>
<dbReference type="GO" id="GO:0005737">
    <property type="term" value="C:cytoplasm"/>
    <property type="evidence" value="ECO:0007669"/>
    <property type="project" value="TreeGrafter"/>
</dbReference>
<dbReference type="PROSITE" id="PS51184">
    <property type="entry name" value="JMJC"/>
    <property type="match status" value="1"/>
</dbReference>
<feature type="non-terminal residue" evidence="2">
    <location>
        <position position="1"/>
    </location>
</feature>
<protein>
    <recommendedName>
        <fullName evidence="1">JmjC domain-containing protein</fullName>
    </recommendedName>
</protein>
<accession>A0A4P9Z0D8</accession>
<dbReference type="OrthoDB" id="424465at2759"/>
<dbReference type="GO" id="GO:0043565">
    <property type="term" value="F:sequence-specific DNA binding"/>
    <property type="evidence" value="ECO:0007669"/>
    <property type="project" value="TreeGrafter"/>
</dbReference>
<dbReference type="InterPro" id="IPR050910">
    <property type="entry name" value="JMJD6_ArgDemeth/LysHydrox"/>
</dbReference>
<dbReference type="GO" id="GO:0045905">
    <property type="term" value="P:positive regulation of translational termination"/>
    <property type="evidence" value="ECO:0007669"/>
    <property type="project" value="TreeGrafter"/>
</dbReference>
<dbReference type="Pfam" id="PF13621">
    <property type="entry name" value="Cupin_8"/>
    <property type="match status" value="1"/>
</dbReference>
<dbReference type="AlphaFoldDB" id="A0A4P9Z0D8"/>
<dbReference type="Proteomes" id="UP000278143">
    <property type="component" value="Unassembled WGS sequence"/>
</dbReference>
<sequence>DMLLDEFIEQWQREGGDSTTPRLYLKDWHFQRSFPHEPLYTPAALFQDDWLNRFWDWREDVDDDYRFVYMGGDGSWTPLHVDVFQSYSWSANICGRKRWTLFPPSEKKHLIDGHGELIPDIRCVDPRRFPTFHQAAAIVFIQEPGETFFVPTGWYHQVENIGHTISINHNWLNAVNLWALYACLQTDLEQVRHALRDCTDMDDFEGHCQVILRASSAWNYEDFAQML</sequence>
<dbReference type="GO" id="GO:0016706">
    <property type="term" value="F:2-oxoglutarate-dependent dioxygenase activity"/>
    <property type="evidence" value="ECO:0007669"/>
    <property type="project" value="TreeGrafter"/>
</dbReference>